<keyword evidence="4" id="KW-1185">Reference proteome</keyword>
<feature type="region of interest" description="Disordered" evidence="1">
    <location>
        <begin position="1"/>
        <end position="134"/>
    </location>
</feature>
<feature type="compositionally biased region" description="Polar residues" evidence="1">
    <location>
        <begin position="101"/>
        <end position="110"/>
    </location>
</feature>
<evidence type="ECO:0000313" key="4">
    <source>
        <dbReference type="Proteomes" id="UP000327493"/>
    </source>
</evidence>
<dbReference type="InterPro" id="IPR029526">
    <property type="entry name" value="PGBD"/>
</dbReference>
<gene>
    <name evidence="3" type="ORF">FQN60_017506</name>
</gene>
<dbReference type="PANTHER" id="PTHR46599:SF3">
    <property type="entry name" value="PIGGYBAC TRANSPOSABLE ELEMENT-DERIVED PROTEIN 4"/>
    <property type="match status" value="1"/>
</dbReference>
<sequence>MEDEADSGEESFLTDEELAYQDGLDPAEDGDYEEDTTPPAQARQETPHSSEEEGPPTSPEASQQLLGRGHRLRGRTRSGSLRGRQRRSPESRSRSRSPQPADQTLSWNDESQPDIPPVPKRFLPARKPGHQLDPTSTYTPLDIFKLFFSDTVAITLCNNTNTNAAKNISRGSKYSWKPFSVEEFFKFLGLTFYFALVRLTNIRDYWRKNTIFSQQFPATVMSRDRYQVISWNIHMSDPHEDVHNDKKKGTPAYDRLFGVKPLLDDLRQACKAFYHPRQNLSVDERMSTKAHTGMTQYMKAKPTKWGFKLFVLADSSIGYTVDFAVYSGKSVFASGVGLAYDSVMSLIDKTHLGSGYNLYVDNFYTSPKLFKDLHSMHFGACGTYRDHRRGCPRTTKMP</sequence>
<proteinExistence type="predicted"/>
<dbReference type="AlphaFoldDB" id="A0A5J5CCH9"/>
<name>A0A5J5CCH9_9PERO</name>
<dbReference type="Proteomes" id="UP000327493">
    <property type="component" value="Unassembled WGS sequence"/>
</dbReference>
<dbReference type="Pfam" id="PF13843">
    <property type="entry name" value="DDE_Tnp_1_7"/>
    <property type="match status" value="1"/>
</dbReference>
<evidence type="ECO:0000259" key="2">
    <source>
        <dbReference type="Pfam" id="PF13843"/>
    </source>
</evidence>
<feature type="domain" description="PiggyBac transposable element-derived protein" evidence="2">
    <location>
        <begin position="139"/>
        <end position="394"/>
    </location>
</feature>
<dbReference type="PANTHER" id="PTHR46599">
    <property type="entry name" value="PIGGYBAC TRANSPOSABLE ELEMENT-DERIVED PROTEIN 4"/>
    <property type="match status" value="1"/>
</dbReference>
<accession>A0A5J5CCH9</accession>
<protein>
    <recommendedName>
        <fullName evidence="2">PiggyBac transposable element-derived protein domain-containing protein</fullName>
    </recommendedName>
</protein>
<dbReference type="EMBL" id="VOFY01000990">
    <property type="protein sequence ID" value="KAA8578206.1"/>
    <property type="molecule type" value="Genomic_DNA"/>
</dbReference>
<reference evidence="3 4" key="1">
    <citation type="submission" date="2019-08" db="EMBL/GenBank/DDBJ databases">
        <title>A chromosome-level genome assembly, high-density linkage maps, and genome scans reveal the genomic architecture of hybrid incompatibilities underlying speciation via character displacement in darters (Percidae: Etheostominae).</title>
        <authorList>
            <person name="Moran R.L."/>
            <person name="Catchen J.M."/>
            <person name="Fuller R.C."/>
        </authorList>
    </citation>
    <scope>NUCLEOTIDE SEQUENCE [LARGE SCALE GENOMIC DNA]</scope>
    <source>
        <strain evidence="3">EspeVRDwgs_2016</strain>
        <tissue evidence="3">Muscle</tissue>
    </source>
</reference>
<feature type="compositionally biased region" description="Acidic residues" evidence="1">
    <location>
        <begin position="1"/>
        <end position="36"/>
    </location>
</feature>
<evidence type="ECO:0000313" key="3">
    <source>
        <dbReference type="EMBL" id="KAA8578206.1"/>
    </source>
</evidence>
<comment type="caution">
    <text evidence="3">The sequence shown here is derived from an EMBL/GenBank/DDBJ whole genome shotgun (WGS) entry which is preliminary data.</text>
</comment>
<evidence type="ECO:0000256" key="1">
    <source>
        <dbReference type="SAM" id="MobiDB-lite"/>
    </source>
</evidence>
<organism evidence="3 4">
    <name type="scientific">Etheostoma spectabile</name>
    <name type="common">orangethroat darter</name>
    <dbReference type="NCBI Taxonomy" id="54343"/>
    <lineage>
        <taxon>Eukaryota</taxon>
        <taxon>Metazoa</taxon>
        <taxon>Chordata</taxon>
        <taxon>Craniata</taxon>
        <taxon>Vertebrata</taxon>
        <taxon>Euteleostomi</taxon>
        <taxon>Actinopterygii</taxon>
        <taxon>Neopterygii</taxon>
        <taxon>Teleostei</taxon>
        <taxon>Neoteleostei</taxon>
        <taxon>Acanthomorphata</taxon>
        <taxon>Eupercaria</taxon>
        <taxon>Perciformes</taxon>
        <taxon>Percoidei</taxon>
        <taxon>Percidae</taxon>
        <taxon>Etheostomatinae</taxon>
        <taxon>Etheostoma</taxon>
    </lineage>
</organism>